<feature type="region of interest" description="Disordered" evidence="1">
    <location>
        <begin position="1"/>
        <end position="125"/>
    </location>
</feature>
<proteinExistence type="predicted"/>
<gene>
    <name evidence="2" type="ORF">SAMN05444168_3228</name>
</gene>
<evidence type="ECO:0000313" key="3">
    <source>
        <dbReference type="Proteomes" id="UP000184693"/>
    </source>
</evidence>
<dbReference type="EMBL" id="FSRM01000001">
    <property type="protein sequence ID" value="SIO18346.1"/>
    <property type="molecule type" value="Genomic_DNA"/>
</dbReference>
<dbReference type="AlphaFoldDB" id="A0A1N6HF14"/>
<evidence type="ECO:0008006" key="4">
    <source>
        <dbReference type="Google" id="ProtNLM"/>
    </source>
</evidence>
<feature type="compositionally biased region" description="Low complexity" evidence="1">
    <location>
        <begin position="16"/>
        <end position="33"/>
    </location>
</feature>
<reference evidence="2 3" key="1">
    <citation type="submission" date="2016-11" db="EMBL/GenBank/DDBJ databases">
        <authorList>
            <person name="Jaros S."/>
            <person name="Januszkiewicz K."/>
            <person name="Wedrychowicz H."/>
        </authorList>
    </citation>
    <scope>NUCLEOTIDE SEQUENCE [LARGE SCALE GENOMIC DNA]</scope>
    <source>
        <strain evidence="2 3">GAS86</strain>
    </source>
</reference>
<dbReference type="OrthoDB" id="9182647at2"/>
<feature type="compositionally biased region" description="Basic and acidic residues" evidence="1">
    <location>
        <begin position="69"/>
        <end position="88"/>
    </location>
</feature>
<dbReference type="RefSeq" id="WP_074265150.1">
    <property type="nucleotide sequence ID" value="NZ_FSRM01000001.1"/>
</dbReference>
<accession>A0A1N6HF14</accession>
<organism evidence="2 3">
    <name type="scientific">Paraburkholderia phenazinium</name>
    <dbReference type="NCBI Taxonomy" id="60549"/>
    <lineage>
        <taxon>Bacteria</taxon>
        <taxon>Pseudomonadati</taxon>
        <taxon>Pseudomonadota</taxon>
        <taxon>Betaproteobacteria</taxon>
        <taxon>Burkholderiales</taxon>
        <taxon>Burkholderiaceae</taxon>
        <taxon>Paraburkholderia</taxon>
    </lineage>
</organism>
<sequence>MNEPSLKKPTKKTFHFPKSATADATADASQTDAVVEVTAKPEKTKGAAAPKASRRKSAEKAAAAPKTETAVKERATPKAEAVAKEKAAPKSKAAPKQKSAPKEKAADASVAAAEKPKRAKKETAKKVVAKTEVAKKEVAKKEVAKKEKVVRDSFTMPKSDYAKIAALKQKCLEVGISVKKSEVLRAGLLLLEGATSQRLLAAISAVETVKTGRPAKS</sequence>
<dbReference type="Proteomes" id="UP000184693">
    <property type="component" value="Unassembled WGS sequence"/>
</dbReference>
<name>A0A1N6HF14_9BURK</name>
<evidence type="ECO:0000313" key="2">
    <source>
        <dbReference type="EMBL" id="SIO18346.1"/>
    </source>
</evidence>
<evidence type="ECO:0000256" key="1">
    <source>
        <dbReference type="SAM" id="MobiDB-lite"/>
    </source>
</evidence>
<protein>
    <recommendedName>
        <fullName evidence="4">Histone H1-like nucleoprotein HC2</fullName>
    </recommendedName>
</protein>